<dbReference type="GO" id="GO:0000077">
    <property type="term" value="P:DNA damage checkpoint signaling"/>
    <property type="evidence" value="ECO:0007669"/>
    <property type="project" value="TreeGrafter"/>
</dbReference>
<keyword evidence="3" id="KW-0227">DNA damage</keyword>
<dbReference type="GO" id="GO:0005694">
    <property type="term" value="C:chromosome"/>
    <property type="evidence" value="ECO:0007669"/>
    <property type="project" value="TreeGrafter"/>
</dbReference>
<dbReference type="OrthoDB" id="431717at2759"/>
<comment type="caution">
    <text evidence="7">The sequence shown here is derived from an EMBL/GenBank/DDBJ whole genome shotgun (WGS) entry which is preliminary data.</text>
</comment>
<name>A0A132NW74_GIAIN</name>
<evidence type="ECO:0000256" key="2">
    <source>
        <dbReference type="ARBA" id="ARBA00022527"/>
    </source>
</evidence>
<evidence type="ECO:0000256" key="3">
    <source>
        <dbReference type="ARBA" id="ARBA00022763"/>
    </source>
</evidence>
<dbReference type="SUPFAM" id="SSF56112">
    <property type="entry name" value="Protein kinase-like (PK-like)"/>
    <property type="match status" value="1"/>
</dbReference>
<dbReference type="InterPro" id="IPR036940">
    <property type="entry name" value="PI3/4_kinase_cat_sf"/>
</dbReference>
<evidence type="ECO:0000259" key="6">
    <source>
        <dbReference type="PROSITE" id="PS51190"/>
    </source>
</evidence>
<dbReference type="InterPro" id="IPR003152">
    <property type="entry name" value="FATC_dom"/>
</dbReference>
<protein>
    <submittedName>
        <fullName evidence="7">Uncharacterized protein</fullName>
    </submittedName>
</protein>
<dbReference type="EMBL" id="JXTI01000037">
    <property type="protein sequence ID" value="KWX14313.1"/>
    <property type="molecule type" value="Genomic_DNA"/>
</dbReference>
<dbReference type="GO" id="GO:0000723">
    <property type="term" value="P:telomere maintenance"/>
    <property type="evidence" value="ECO:0007669"/>
    <property type="project" value="TreeGrafter"/>
</dbReference>
<dbReference type="GO" id="GO:0006281">
    <property type="term" value="P:DNA repair"/>
    <property type="evidence" value="ECO:0007669"/>
    <property type="project" value="TreeGrafter"/>
</dbReference>
<dbReference type="Gene3D" id="1.10.1070.11">
    <property type="entry name" value="Phosphatidylinositol 3-/4-kinase, catalytic domain"/>
    <property type="match status" value="1"/>
</dbReference>
<evidence type="ECO:0000313" key="7">
    <source>
        <dbReference type="EMBL" id="KWX14313.1"/>
    </source>
</evidence>
<dbReference type="PROSITE" id="PS51190">
    <property type="entry name" value="FATC"/>
    <property type="match status" value="1"/>
</dbReference>
<keyword evidence="2" id="KW-0723">Serine/threonine-protein kinase</keyword>
<dbReference type="VEuPathDB" id="GiardiaDB:QR46_1702"/>
<sequence length="2630" mass="295550">MFVSLLRSLMANHHLDGGFLQDAELMALGDSLLKDAQCNLASCIFTVSFTNRVKEEALDRLERTLVLSDSQMGIEQPYIFWLLDLQSEHSGCIINWSTTRLLLCLVCAHLIDITTFGVALMEVGAIGGLDIIRDILNTPLTTDASPFLSIYAHSIALPCILLGFSGCYTQLFKDCIPLFESIKSEACTFTIHRTISSINLSVPFNTSVTKPRPLIISDIFQILLACKRMRRLANSNAPSCLFSDVRIATEKINNLISIELCAATALVELLSACITHDGLACLVANRGSHFCYLAADIDLPNQIKGQRSGTVSELSKQILDKFYAHNALEGLSAVTRRLYTKAYKRFLLIHVVFAYFDEWIHKDFSDLCADLIDSYGSSPSSLQQIISLCTEASGLTTSPLSSAGCYLAICVYALDHTWRSFRASSSFTLDANPQNSTHVTTAIKHVTYASKRHSKVMAMSLQDISTSRPHHSLLKQTVKAYSQLIQILIDFLTGFVDSSGDTVSKLWCSELFSTELLHTILSGIQSVYLLHCLENKSSTQQISSNSEACSNHDHSPASEAHVMIPLTIQLLLLLFRQHLYLNNTGVLQERESKAKSKLFACCFAFLFSLDTVLSIDNDNYVFLSCNEEHSTLLRSFVPATVSAFEAFLISLLPFTVVSFIPGTSVPSDFISLYLGQISQLYDGNPLIQSYYKLISRIADSCHTVAVLNPSLHTSRCMYTYIFFQRFLVQSCGEKHRFITAIISDLYMKEIDEGSTTLFCMFSSSYLPSLTANLYLPLAHTASSEKLTPLCVEGWVPVMMNYPRLSVEDFVIVTGALAILSCVDDTIASVLAYHASLENLVLSDTDLHNALITATMLLVVLYADSEALASAKTLKKIETMIYPIDTITTLAASSICANIKPHKLFHEGLESGNGPATHISRLMSIIFILMAALLPLSKDVLYRIRLLNTLTGNKQKGFTAAEMPISILANLSNYTGFLFRILSFSRMKPLLNSICYREAYIDEESKAPDMIALWNRLKTMYLHTVMYGIRAPIVLESLLDYFGVFFYSVSTLAPDFLHAPLAVDLFLSLEEIIDVDLNHNIFNIYWLGYIRMLLEHSDGKVSHLVELIIDERRISEETKRIARLLVSIYRKDSEVRHTQLYSSVDSQLQETDDPATVVALIELLVDASCTQCEFLWRALVPLVIHTLSGLFVRSYLSLLISLLPPNTNLFDQKSLAHVTNRATPVAYLLLYIKTYQCRLENKKLKQSAKQVLKDYGTLLECWTLPGTTDYKYNLSESRKEYKDKAKGHSDKHLNDFINHIIEGGDLYAASCITELDEYFITIGESQRAIYISNKTYQRMQSFVETLPIIIRDTERKYLLNASLVVTSASSFFAIFIELVLKLLQEGTAQKNITLMPEAQKHVDHISNLWTIIEPYVAVSQAIGAIFYDALLSLLSEHSALRVLASDISRFLALFFAALITDRCKLIEYIESHFMSSLYATCVESLYGTVPSSGKAGTSGEKDCIAELEREEVYMRDSLTADVSDLRKFVTMKQIVGLTAFHPYQLSKDTTELLHQVQISSEVAELDIISSFLIKMHFNKYFEEQEMSLCWQTLVTELSPETDRMLYMSRLDPTFEDSISLTRTIPKAAQKSNVDYVKFLSEHPMLFGNPLRAIMVAGVFWAADDSTFKETFIDILRYISLSYAAVFSICFLKEFKSDAFFSILTLLAEGTTGQLSSVNAERRNATVVLRTGVINKLIAGSAEQQKLIYNQDVNDTSSSAQLLDRFYGIGYALLGSLYAAASSYPLHDSFSIPQWKTRSSQEAAVTTTITIRNLLHQYSNMLLRVSLWTELTQFLREQDFFDQMLLALDQFPASTHAQLVTQLRRHKPLLFQHNCQFLYKRILTLACARYRECRYTDLSVRLLVHEFIDNNLFDFAEDTQGFIIDAMFGELMIDIDSIEGQSSSIVSMSTRCSFVGNMYSALATYAFILAIIHRMLFRRPSSVADSSNKADCWSRFYQKCLVTALSAWMLVACSLTKLLAYNAQLITDNDGKSKVSTSFLTSSLLYFAPATDFCLCMDKHQKMASKIIELAEDAINLNTDIVSDEKKGIPGVDAHVLNFLLALGLDTLVTEANEKLTEIIDGSPAILLQNQFHNICSIIMRLCDTKVSLIAIEYSSMLAETMKNHILNVIAKKLIPYPAHFDIAIRQFGVHMNNDYNLEEEALRQPVFSALVKRVFALLEAHEVYNPAYTRYIIFSTTMTNVLRYMQSEYTKKSLNTSKQCLLPHIMSGSFFMIPTLEAISSLKEFEYGMTTDKRSPHQIDNNTECISVLEHYYEYYSSRHAASYVTMVRHFSSKRAPLLFRMSRTKNDHGTRLILKCGEDTVADYAVMQFTEELAKCSANTFFKPYFVAVLINIPKNQVSIIEHIDGNVMPIDELLSPVFMGAKAKAAEFINEQEPDKDGCFPTFDLFTASVTALSHMQMVLSKTHPCRFIALSQKNQQKFATTLAHWCAVCIVTGLGDRHSCNILVDADDGSVHFIDFEAVFEYPKLLSYAELVPFRLTALITQLLGPTGVHGCFYWELVKMISLIQENAPIFINVFYPLAIVRASLGYVRQIKEMLETQRAEEIVNAALAQAADSSRLGCMFGGWMAFL</sequence>
<feature type="domain" description="PI3K/PI4K catalytic" evidence="5">
    <location>
        <begin position="2323"/>
        <end position="2626"/>
    </location>
</feature>
<evidence type="ECO:0000259" key="5">
    <source>
        <dbReference type="PROSITE" id="PS50290"/>
    </source>
</evidence>
<evidence type="ECO:0000313" key="8">
    <source>
        <dbReference type="Proteomes" id="UP000070089"/>
    </source>
</evidence>
<keyword evidence="2" id="KW-0808">Transferase</keyword>
<accession>A0A132NW74</accession>
<keyword evidence="4" id="KW-0539">Nucleus</keyword>
<proteinExistence type="predicted"/>
<dbReference type="PANTHER" id="PTHR11139:SF69">
    <property type="entry name" value="SERINE_THREONINE-PROTEIN KINASE ATR"/>
    <property type="match status" value="1"/>
</dbReference>
<dbReference type="PANTHER" id="PTHR11139">
    <property type="entry name" value="ATAXIA TELANGIECTASIA MUTATED ATM -RELATED"/>
    <property type="match status" value="1"/>
</dbReference>
<dbReference type="GO" id="GO:0004674">
    <property type="term" value="F:protein serine/threonine kinase activity"/>
    <property type="evidence" value="ECO:0007669"/>
    <property type="project" value="UniProtKB-KW"/>
</dbReference>
<dbReference type="SMART" id="SM00146">
    <property type="entry name" value="PI3Kc"/>
    <property type="match status" value="1"/>
</dbReference>
<evidence type="ECO:0000256" key="4">
    <source>
        <dbReference type="ARBA" id="ARBA00023242"/>
    </source>
</evidence>
<reference evidence="7 8" key="1">
    <citation type="journal article" date="2015" name="Mol. Biochem. Parasitol.">
        <title>Identification of polymorphic genes for use in assemblage B genotyping assays through comparative genomics of multiple assemblage B Giardia duodenalis isolates.</title>
        <authorList>
            <person name="Wielinga C."/>
            <person name="Thompson R.C."/>
            <person name="Monis P."/>
            <person name="Ryan U."/>
        </authorList>
    </citation>
    <scope>NUCLEOTIDE SEQUENCE [LARGE SCALE GENOMIC DNA]</scope>
    <source>
        <strain evidence="7 8">BAH15c1</strain>
    </source>
</reference>
<dbReference type="Pfam" id="PF00454">
    <property type="entry name" value="PI3_PI4_kinase"/>
    <property type="match status" value="1"/>
</dbReference>
<keyword evidence="2" id="KW-0418">Kinase</keyword>
<gene>
    <name evidence="7" type="ORF">QR46_1702</name>
</gene>
<comment type="subcellular location">
    <subcellularLocation>
        <location evidence="1">Nucleus</location>
    </subcellularLocation>
</comment>
<organism evidence="7 8">
    <name type="scientific">Giardia duodenalis assemblage B</name>
    <dbReference type="NCBI Taxonomy" id="1394984"/>
    <lineage>
        <taxon>Eukaryota</taxon>
        <taxon>Metamonada</taxon>
        <taxon>Diplomonadida</taxon>
        <taxon>Hexamitidae</taxon>
        <taxon>Giardiinae</taxon>
        <taxon>Giardia</taxon>
    </lineage>
</organism>
<evidence type="ECO:0000256" key="1">
    <source>
        <dbReference type="ARBA" id="ARBA00004123"/>
    </source>
</evidence>
<dbReference type="InterPro" id="IPR050517">
    <property type="entry name" value="DDR_Repair_Kinase"/>
</dbReference>
<dbReference type="GO" id="GO:0005634">
    <property type="term" value="C:nucleus"/>
    <property type="evidence" value="ECO:0007669"/>
    <property type="project" value="UniProtKB-SubCell"/>
</dbReference>
<dbReference type="Proteomes" id="UP000070089">
    <property type="component" value="Unassembled WGS sequence"/>
</dbReference>
<dbReference type="InterPro" id="IPR000403">
    <property type="entry name" value="PI3/4_kinase_cat_dom"/>
</dbReference>
<dbReference type="PROSITE" id="PS50290">
    <property type="entry name" value="PI3_4_KINASE_3"/>
    <property type="match status" value="1"/>
</dbReference>
<dbReference type="InterPro" id="IPR011009">
    <property type="entry name" value="Kinase-like_dom_sf"/>
</dbReference>
<feature type="domain" description="FATC" evidence="6">
    <location>
        <begin position="2598"/>
        <end position="2630"/>
    </location>
</feature>